<accession>A0A191WF29</accession>
<dbReference type="RefSeq" id="WP_067875699.1">
    <property type="nucleotide sequence ID" value="NZ_CP013979.1"/>
</dbReference>
<protein>
    <submittedName>
        <fullName evidence="2">Uncharacterized protein</fullName>
    </submittedName>
</protein>
<name>A0A191WF29_9MICO</name>
<dbReference type="STRING" id="453304.ATC03_08725"/>
<reference evidence="3" key="2">
    <citation type="submission" date="2016-01" db="EMBL/GenBank/DDBJ databases">
        <title>Complete genome sequence of Agromyces aureus AR33T and comparison with related organisms.</title>
        <authorList>
            <person name="Corretto E."/>
            <person name="Antonielli L."/>
            <person name="Sessitsch A."/>
            <person name="Brader G."/>
        </authorList>
    </citation>
    <scope>NUCLEOTIDE SEQUENCE [LARGE SCALE GENOMIC DNA]</scope>
    <source>
        <strain evidence="3">AR33</strain>
    </source>
</reference>
<keyword evidence="1" id="KW-0472">Membrane</keyword>
<keyword evidence="1" id="KW-0812">Transmembrane</keyword>
<dbReference type="EMBL" id="CP013979">
    <property type="protein sequence ID" value="ANJ26784.1"/>
    <property type="molecule type" value="Genomic_DNA"/>
</dbReference>
<feature type="transmembrane region" description="Helical" evidence="1">
    <location>
        <begin position="63"/>
        <end position="85"/>
    </location>
</feature>
<organism evidence="2 3">
    <name type="scientific">Agromyces aureus</name>
    <dbReference type="NCBI Taxonomy" id="453304"/>
    <lineage>
        <taxon>Bacteria</taxon>
        <taxon>Bacillati</taxon>
        <taxon>Actinomycetota</taxon>
        <taxon>Actinomycetes</taxon>
        <taxon>Micrococcales</taxon>
        <taxon>Microbacteriaceae</taxon>
        <taxon>Agromyces</taxon>
    </lineage>
</organism>
<reference evidence="2 3" key="1">
    <citation type="journal article" date="2016" name="Int. J. Syst. Evol. Microbiol.">
        <title>Agromyces aureus sp. nov., isolated from the rhizosphere of Salix caprea L. grown in a heavy-metal-contaminated soil.</title>
        <authorList>
            <person name="Corretto E."/>
            <person name="Antonielli L."/>
            <person name="Sessitsch A."/>
            <person name="Compant S."/>
            <person name="Gorfer M."/>
            <person name="Kuffner M."/>
            <person name="Brader G."/>
        </authorList>
    </citation>
    <scope>NUCLEOTIDE SEQUENCE [LARGE SCALE GENOMIC DNA]</scope>
    <source>
        <strain evidence="2 3">AR33</strain>
    </source>
</reference>
<keyword evidence="1" id="KW-1133">Transmembrane helix</keyword>
<gene>
    <name evidence="2" type="ORF">ATC03_08725</name>
</gene>
<dbReference type="Proteomes" id="UP000078437">
    <property type="component" value="Chromosome"/>
</dbReference>
<evidence type="ECO:0000313" key="2">
    <source>
        <dbReference type="EMBL" id="ANJ26784.1"/>
    </source>
</evidence>
<evidence type="ECO:0000256" key="1">
    <source>
        <dbReference type="SAM" id="Phobius"/>
    </source>
</evidence>
<dbReference type="AlphaFoldDB" id="A0A191WF29"/>
<feature type="transmembrane region" description="Helical" evidence="1">
    <location>
        <begin position="91"/>
        <end position="109"/>
    </location>
</feature>
<proteinExistence type="predicted"/>
<keyword evidence="3" id="KW-1185">Reference proteome</keyword>
<evidence type="ECO:0000313" key="3">
    <source>
        <dbReference type="Proteomes" id="UP000078437"/>
    </source>
</evidence>
<dbReference type="KEGG" id="agy:ATC03_08725"/>
<sequence>MSGPHDIPDTVPLQCDMCDQYTTVTEWTDPAKGWFYDAWTCANPDCGAGHSGMSGSVRDLHDAGFTSILLILRVLGAVLIITGLLGRNLHLASVGGALLFLLYTVSLAARHDQKADHS</sequence>